<dbReference type="EC" id="2.5.1.18" evidence="3"/>
<dbReference type="Gene3D" id="3.40.30.10">
    <property type="entry name" value="Glutaredoxin"/>
    <property type="match status" value="1"/>
</dbReference>
<dbReference type="PANTHER" id="PTHR44051">
    <property type="entry name" value="GLUTATHIONE S-TRANSFERASE-RELATED"/>
    <property type="match status" value="1"/>
</dbReference>
<gene>
    <name evidence="3" type="primary">gstA</name>
    <name evidence="3" type="ORF">HHL15_02230</name>
</gene>
<dbReference type="InterPro" id="IPR036282">
    <property type="entry name" value="Glutathione-S-Trfase_C_sf"/>
</dbReference>
<dbReference type="InterPro" id="IPR004046">
    <property type="entry name" value="GST_C"/>
</dbReference>
<evidence type="ECO:0000313" key="3">
    <source>
        <dbReference type="EMBL" id="NML24548.1"/>
    </source>
</evidence>
<dbReference type="NCBIfam" id="NF007831">
    <property type="entry name" value="PRK10542.1"/>
    <property type="match status" value="1"/>
</dbReference>
<name>A0A848FXF4_9RHOO</name>
<dbReference type="RefSeq" id="WP_169144167.1">
    <property type="nucleotide sequence ID" value="NZ_JABBGA010000001.1"/>
</dbReference>
<dbReference type="Gene3D" id="1.20.1050.10">
    <property type="match status" value="1"/>
</dbReference>
<dbReference type="InterPro" id="IPR010987">
    <property type="entry name" value="Glutathione-S-Trfase_C-like"/>
</dbReference>
<evidence type="ECO:0000259" key="2">
    <source>
        <dbReference type="PROSITE" id="PS50405"/>
    </source>
</evidence>
<feature type="domain" description="GST C-terminal" evidence="2">
    <location>
        <begin position="87"/>
        <end position="203"/>
    </location>
</feature>
<sequence length="203" mass="21981">MKLYYSPGACSLSPHIVLREAGFDFSIERVNLRDRQTESGQDFAEINPKGYVPALVLDNGELLTEGPAIVQYLADQAPEKGLLPPVGTLERARVQEWLTFIGTELHKSFSPLFNPAATPEMQEAARAMLARRLPVAAAAVASRPYLVGEGFTVADAYLFVVLGWAPMVKVDLAAWPSLAEFSARIAARPSVQAALEAEGLKKG</sequence>
<dbReference type="Proteomes" id="UP000580043">
    <property type="component" value="Unassembled WGS sequence"/>
</dbReference>
<proteinExistence type="predicted"/>
<comment type="caution">
    <text evidence="3">The sequence shown here is derived from an EMBL/GenBank/DDBJ whole genome shotgun (WGS) entry which is preliminary data.</text>
</comment>
<protein>
    <submittedName>
        <fullName evidence="3">Glutathione transferase GstA</fullName>
        <ecNumber evidence="3">2.5.1.18</ecNumber>
    </submittedName>
</protein>
<dbReference type="AlphaFoldDB" id="A0A848FXF4"/>
<reference evidence="3 4" key="1">
    <citation type="submission" date="2020-04" db="EMBL/GenBank/DDBJ databases">
        <title>Zoogloea sp. G-4-1-14 isolated from soil.</title>
        <authorList>
            <person name="Dahal R.H."/>
        </authorList>
    </citation>
    <scope>NUCLEOTIDE SEQUENCE [LARGE SCALE GENOMIC DNA]</scope>
    <source>
        <strain evidence="3 4">G-4-1-14</strain>
    </source>
</reference>
<organism evidence="3 4">
    <name type="scientific">Zoogloea dura</name>
    <dbReference type="NCBI Taxonomy" id="2728840"/>
    <lineage>
        <taxon>Bacteria</taxon>
        <taxon>Pseudomonadati</taxon>
        <taxon>Pseudomonadota</taxon>
        <taxon>Betaproteobacteria</taxon>
        <taxon>Rhodocyclales</taxon>
        <taxon>Zoogloeaceae</taxon>
        <taxon>Zoogloea</taxon>
    </lineage>
</organism>
<dbReference type="PROSITE" id="PS50404">
    <property type="entry name" value="GST_NTER"/>
    <property type="match status" value="1"/>
</dbReference>
<dbReference type="CDD" id="cd03057">
    <property type="entry name" value="GST_N_Beta"/>
    <property type="match status" value="1"/>
</dbReference>
<dbReference type="Pfam" id="PF00043">
    <property type="entry name" value="GST_C"/>
    <property type="match status" value="1"/>
</dbReference>
<evidence type="ECO:0000259" key="1">
    <source>
        <dbReference type="PROSITE" id="PS50404"/>
    </source>
</evidence>
<dbReference type="EMBL" id="JABBGA010000001">
    <property type="protein sequence ID" value="NML24548.1"/>
    <property type="molecule type" value="Genomic_DNA"/>
</dbReference>
<dbReference type="PROSITE" id="PS50405">
    <property type="entry name" value="GST_CTER"/>
    <property type="match status" value="1"/>
</dbReference>
<dbReference type="SFLD" id="SFLDS00019">
    <property type="entry name" value="Glutathione_Transferase_(cytos"/>
    <property type="match status" value="1"/>
</dbReference>
<dbReference type="CDD" id="cd03188">
    <property type="entry name" value="GST_C_Beta"/>
    <property type="match status" value="1"/>
</dbReference>
<dbReference type="InterPro" id="IPR036249">
    <property type="entry name" value="Thioredoxin-like_sf"/>
</dbReference>
<dbReference type="SUPFAM" id="SSF47616">
    <property type="entry name" value="GST C-terminal domain-like"/>
    <property type="match status" value="1"/>
</dbReference>
<dbReference type="Pfam" id="PF13409">
    <property type="entry name" value="GST_N_2"/>
    <property type="match status" value="1"/>
</dbReference>
<keyword evidence="3" id="KW-0808">Transferase</keyword>
<accession>A0A848FXF4</accession>
<feature type="domain" description="GST N-terminal" evidence="1">
    <location>
        <begin position="1"/>
        <end position="81"/>
    </location>
</feature>
<dbReference type="InterPro" id="IPR004045">
    <property type="entry name" value="Glutathione_S-Trfase_N"/>
</dbReference>
<dbReference type="SFLD" id="SFLDG00358">
    <property type="entry name" value="Main_(cytGST)"/>
    <property type="match status" value="1"/>
</dbReference>
<dbReference type="SUPFAM" id="SSF52833">
    <property type="entry name" value="Thioredoxin-like"/>
    <property type="match status" value="1"/>
</dbReference>
<keyword evidence="4" id="KW-1185">Reference proteome</keyword>
<evidence type="ECO:0000313" key="4">
    <source>
        <dbReference type="Proteomes" id="UP000580043"/>
    </source>
</evidence>
<dbReference type="PANTHER" id="PTHR44051:SF8">
    <property type="entry name" value="GLUTATHIONE S-TRANSFERASE GSTA"/>
    <property type="match status" value="1"/>
</dbReference>
<dbReference type="GO" id="GO:0004364">
    <property type="term" value="F:glutathione transferase activity"/>
    <property type="evidence" value="ECO:0007669"/>
    <property type="project" value="UniProtKB-EC"/>
</dbReference>
<dbReference type="SFLD" id="SFLDG01150">
    <property type="entry name" value="Main.1:_Beta-like"/>
    <property type="match status" value="1"/>
</dbReference>
<dbReference type="InterPro" id="IPR040079">
    <property type="entry name" value="Glutathione_S-Trfase"/>
</dbReference>